<organism evidence="2 3">
    <name type="scientific">Rhizophlyctis rosea</name>
    <dbReference type="NCBI Taxonomy" id="64517"/>
    <lineage>
        <taxon>Eukaryota</taxon>
        <taxon>Fungi</taxon>
        <taxon>Fungi incertae sedis</taxon>
        <taxon>Chytridiomycota</taxon>
        <taxon>Chytridiomycota incertae sedis</taxon>
        <taxon>Chytridiomycetes</taxon>
        <taxon>Rhizophlyctidales</taxon>
        <taxon>Rhizophlyctidaceae</taxon>
        <taxon>Rhizophlyctis</taxon>
    </lineage>
</organism>
<name>A0AAD5SLH6_9FUNG</name>
<protein>
    <recommendedName>
        <fullName evidence="1">Phosphoribosyltransferase domain-containing protein</fullName>
    </recommendedName>
</protein>
<reference evidence="2" key="1">
    <citation type="submission" date="2020-05" db="EMBL/GenBank/DDBJ databases">
        <title>Phylogenomic resolution of chytrid fungi.</title>
        <authorList>
            <person name="Stajich J.E."/>
            <person name="Amses K."/>
            <person name="Simmons R."/>
            <person name="Seto K."/>
            <person name="Myers J."/>
            <person name="Bonds A."/>
            <person name="Quandt C.A."/>
            <person name="Barry K."/>
            <person name="Liu P."/>
            <person name="Grigoriev I."/>
            <person name="Longcore J.E."/>
            <person name="James T.Y."/>
        </authorList>
    </citation>
    <scope>NUCLEOTIDE SEQUENCE</scope>
    <source>
        <strain evidence="2">JEL0318</strain>
    </source>
</reference>
<dbReference type="Proteomes" id="UP001212841">
    <property type="component" value="Unassembled WGS sequence"/>
</dbReference>
<proteinExistence type="predicted"/>
<sequence length="243" mass="26904">MYNIWALPQKTYRDRVDAGQQLAKDPRITAFACPQNEEPKAVILALPRGGVPVAYEIAKQNNLPLDLMLVRKIGIPMHEETAMGAIAMHDVVYLNKDFIRRMQISQKAVQQVIDRESIELDRRNKAYRGGRPYPDLKGKTVLIVDDGVATGATMKAAILAVQQLYPQKVVGVAPVGAPDSVSDLAKVADEMLVPHTPEMFSAVGQWYASFPQTDDKEVLELLTKAEKFGHPTVNRNSQSEILA</sequence>
<evidence type="ECO:0000259" key="1">
    <source>
        <dbReference type="Pfam" id="PF00156"/>
    </source>
</evidence>
<dbReference type="Gene3D" id="3.30.1310.20">
    <property type="entry name" value="PRTase-like"/>
    <property type="match status" value="1"/>
</dbReference>
<dbReference type="InterPro" id="IPR029057">
    <property type="entry name" value="PRTase-like"/>
</dbReference>
<evidence type="ECO:0000313" key="3">
    <source>
        <dbReference type="Proteomes" id="UP001212841"/>
    </source>
</evidence>
<feature type="domain" description="Phosphoribosyltransferase" evidence="1">
    <location>
        <begin position="38"/>
        <end position="186"/>
    </location>
</feature>
<gene>
    <name evidence="2" type="ORF">HK097_007306</name>
</gene>
<dbReference type="EMBL" id="JADGJD010000037">
    <property type="protein sequence ID" value="KAJ3056328.1"/>
    <property type="molecule type" value="Genomic_DNA"/>
</dbReference>
<dbReference type="AlphaFoldDB" id="A0AAD5SLH6"/>
<comment type="caution">
    <text evidence="2">The sequence shown here is derived from an EMBL/GenBank/DDBJ whole genome shotgun (WGS) entry which is preliminary data.</text>
</comment>
<dbReference type="CDD" id="cd06223">
    <property type="entry name" value="PRTases_typeI"/>
    <property type="match status" value="1"/>
</dbReference>
<keyword evidence="3" id="KW-1185">Reference proteome</keyword>
<dbReference type="SUPFAM" id="SSF53271">
    <property type="entry name" value="PRTase-like"/>
    <property type="match status" value="1"/>
</dbReference>
<dbReference type="InterPro" id="IPR000836">
    <property type="entry name" value="PRTase_dom"/>
</dbReference>
<dbReference type="Gene3D" id="3.40.50.2020">
    <property type="match status" value="1"/>
</dbReference>
<evidence type="ECO:0000313" key="2">
    <source>
        <dbReference type="EMBL" id="KAJ3056328.1"/>
    </source>
</evidence>
<accession>A0AAD5SLH6</accession>
<dbReference type="Pfam" id="PF00156">
    <property type="entry name" value="Pribosyltran"/>
    <property type="match status" value="1"/>
</dbReference>